<comment type="caution">
    <text evidence="1">The sequence shown here is derived from an EMBL/GenBank/DDBJ whole genome shotgun (WGS) entry which is preliminary data.</text>
</comment>
<name>A0AAW9Q3D1_9CYAN</name>
<gene>
    <name evidence="1" type="ORF">V2H45_20060</name>
</gene>
<dbReference type="EMBL" id="JAZBJZ010000108">
    <property type="protein sequence ID" value="MEE3719043.1"/>
    <property type="molecule type" value="Genomic_DNA"/>
</dbReference>
<dbReference type="Proteomes" id="UP001333818">
    <property type="component" value="Unassembled WGS sequence"/>
</dbReference>
<proteinExistence type="predicted"/>
<evidence type="ECO:0000313" key="1">
    <source>
        <dbReference type="EMBL" id="MEE3719043.1"/>
    </source>
</evidence>
<dbReference type="RefSeq" id="WP_330485479.1">
    <property type="nucleotide sequence ID" value="NZ_JAZBJZ010000108.1"/>
</dbReference>
<organism evidence="1 2">
    <name type="scientific">Tumidithrix elongata BACA0141</name>
    <dbReference type="NCBI Taxonomy" id="2716417"/>
    <lineage>
        <taxon>Bacteria</taxon>
        <taxon>Bacillati</taxon>
        <taxon>Cyanobacteriota</taxon>
        <taxon>Cyanophyceae</taxon>
        <taxon>Pseudanabaenales</taxon>
        <taxon>Pseudanabaenaceae</taxon>
        <taxon>Tumidithrix</taxon>
        <taxon>Tumidithrix elongata</taxon>
    </lineage>
</organism>
<dbReference type="AlphaFoldDB" id="A0AAW9Q3D1"/>
<accession>A0AAW9Q3D1</accession>
<keyword evidence="2" id="KW-1185">Reference proteome</keyword>
<protein>
    <submittedName>
        <fullName evidence="1">Uncharacterized protein</fullName>
    </submittedName>
</protein>
<sequence length="80" mass="9097">MLIERPNHAELTPDELQSLKKLHAVIDRAIADGKISQYEMELIDRTIHADGKVLVEELALVRQLIQDKLDSGLLSYDWSS</sequence>
<evidence type="ECO:0000313" key="2">
    <source>
        <dbReference type="Proteomes" id="UP001333818"/>
    </source>
</evidence>
<reference evidence="1" key="1">
    <citation type="submission" date="2024-01" db="EMBL/GenBank/DDBJ databases">
        <title>Bank of Algae and Cyanobacteria of the Azores (BACA) strain genomes.</title>
        <authorList>
            <person name="Luz R."/>
            <person name="Cordeiro R."/>
            <person name="Fonseca A."/>
            <person name="Goncalves V."/>
        </authorList>
    </citation>
    <scope>NUCLEOTIDE SEQUENCE</scope>
    <source>
        <strain evidence="1">BACA0141</strain>
    </source>
</reference>